<feature type="non-terminal residue" evidence="4">
    <location>
        <position position="72"/>
    </location>
</feature>
<accession>A0A0C2C963</accession>
<dbReference type="FunFam" id="3.30.70.270:FF:000020">
    <property type="entry name" value="Transposon Tf2-6 polyprotein-like Protein"/>
    <property type="match status" value="1"/>
</dbReference>
<dbReference type="InterPro" id="IPR043502">
    <property type="entry name" value="DNA/RNA_pol_sf"/>
</dbReference>
<organism evidence="4 5">
    <name type="scientific">Ancylostoma duodenale</name>
    <dbReference type="NCBI Taxonomy" id="51022"/>
    <lineage>
        <taxon>Eukaryota</taxon>
        <taxon>Metazoa</taxon>
        <taxon>Ecdysozoa</taxon>
        <taxon>Nematoda</taxon>
        <taxon>Chromadorea</taxon>
        <taxon>Rhabditida</taxon>
        <taxon>Rhabditina</taxon>
        <taxon>Rhabditomorpha</taxon>
        <taxon>Strongyloidea</taxon>
        <taxon>Ancylostomatidae</taxon>
        <taxon>Ancylostomatinae</taxon>
        <taxon>Ancylostoma</taxon>
    </lineage>
</organism>
<reference evidence="4 5" key="1">
    <citation type="submission" date="2013-12" db="EMBL/GenBank/DDBJ databases">
        <title>Draft genome of the parsitic nematode Ancylostoma duodenale.</title>
        <authorList>
            <person name="Mitreva M."/>
        </authorList>
    </citation>
    <scope>NUCLEOTIDE SEQUENCE [LARGE SCALE GENOMIC DNA]</scope>
    <source>
        <strain evidence="4 5">Zhejiang</strain>
    </source>
</reference>
<dbReference type="EC" id="2.7.7.49" evidence="1"/>
<dbReference type="EMBL" id="KN769568">
    <property type="protein sequence ID" value="KIH46322.1"/>
    <property type="molecule type" value="Genomic_DNA"/>
</dbReference>
<dbReference type="PANTHER" id="PTHR37984:SF5">
    <property type="entry name" value="PROTEIN NYNRIN-LIKE"/>
    <property type="match status" value="1"/>
</dbReference>
<gene>
    <name evidence="4" type="ORF">ANCDUO_23625</name>
</gene>
<dbReference type="PANTHER" id="PTHR37984">
    <property type="entry name" value="PROTEIN CBG26694"/>
    <property type="match status" value="1"/>
</dbReference>
<dbReference type="Pfam" id="PF17919">
    <property type="entry name" value="RT_RNaseH_2"/>
    <property type="match status" value="1"/>
</dbReference>
<dbReference type="SUPFAM" id="SSF56672">
    <property type="entry name" value="DNA/RNA polymerases"/>
    <property type="match status" value="1"/>
</dbReference>
<keyword evidence="5" id="KW-1185">Reference proteome</keyword>
<protein>
    <recommendedName>
        <fullName evidence="1">RNA-directed DNA polymerase</fullName>
        <ecNumber evidence="1">2.7.7.49</ecNumber>
    </recommendedName>
</protein>
<proteinExistence type="predicted"/>
<dbReference type="Proteomes" id="UP000054047">
    <property type="component" value="Unassembled WGS sequence"/>
</dbReference>
<evidence type="ECO:0000313" key="5">
    <source>
        <dbReference type="Proteomes" id="UP000054047"/>
    </source>
</evidence>
<dbReference type="InterPro" id="IPR043128">
    <property type="entry name" value="Rev_trsase/Diguanyl_cyclase"/>
</dbReference>
<dbReference type="AlphaFoldDB" id="A0A0C2C963"/>
<evidence type="ECO:0000256" key="2">
    <source>
        <dbReference type="ARBA" id="ARBA00023268"/>
    </source>
</evidence>
<dbReference type="InterPro" id="IPR041577">
    <property type="entry name" value="RT_RNaseH_2"/>
</dbReference>
<keyword evidence="2" id="KW-0511">Multifunctional enzyme</keyword>
<evidence type="ECO:0000256" key="1">
    <source>
        <dbReference type="ARBA" id="ARBA00012493"/>
    </source>
</evidence>
<evidence type="ECO:0000259" key="3">
    <source>
        <dbReference type="Pfam" id="PF17919"/>
    </source>
</evidence>
<evidence type="ECO:0000313" key="4">
    <source>
        <dbReference type="EMBL" id="KIH46322.1"/>
    </source>
</evidence>
<dbReference type="GO" id="GO:0003964">
    <property type="term" value="F:RNA-directed DNA polymerase activity"/>
    <property type="evidence" value="ECO:0007669"/>
    <property type="project" value="UniProtKB-EC"/>
</dbReference>
<dbReference type="OrthoDB" id="5864996at2759"/>
<dbReference type="InterPro" id="IPR050951">
    <property type="entry name" value="Retrovirus_Pol_polyprotein"/>
</dbReference>
<feature type="domain" description="Reverse transcriptase/retrotransposon-derived protein RNase H-like" evidence="3">
    <location>
        <begin position="31"/>
        <end position="72"/>
    </location>
</feature>
<name>A0A0C2C963_9BILA</name>
<dbReference type="Gene3D" id="3.30.70.270">
    <property type="match status" value="1"/>
</dbReference>
<sequence>MITYYAAFMPTMKDLRGPLDALLKKDVKWDWTSKQQTALEKLKKALSSELNLAHYDPSHKIVVAADACDYGI</sequence>